<evidence type="ECO:0008006" key="3">
    <source>
        <dbReference type="Google" id="ProtNLM"/>
    </source>
</evidence>
<evidence type="ECO:0000313" key="1">
    <source>
        <dbReference type="EMBL" id="SEB43458.1"/>
    </source>
</evidence>
<organism evidence="1 2">
    <name type="scientific">Atopobium minutum</name>
    <dbReference type="NCBI Taxonomy" id="1381"/>
    <lineage>
        <taxon>Bacteria</taxon>
        <taxon>Bacillati</taxon>
        <taxon>Actinomycetota</taxon>
        <taxon>Coriobacteriia</taxon>
        <taxon>Coriobacteriales</taxon>
        <taxon>Atopobiaceae</taxon>
        <taxon>Atopobium</taxon>
    </lineage>
</organism>
<dbReference type="Proteomes" id="UP000183687">
    <property type="component" value="Unassembled WGS sequence"/>
</dbReference>
<evidence type="ECO:0000313" key="2">
    <source>
        <dbReference type="Proteomes" id="UP000183687"/>
    </source>
</evidence>
<comment type="caution">
    <text evidence="1">The sequence shown here is derived from an EMBL/GenBank/DDBJ whole genome shotgun (WGS) entry which is preliminary data.</text>
</comment>
<dbReference type="AlphaFoldDB" id="A0AB38A4U7"/>
<reference evidence="1 2" key="1">
    <citation type="submission" date="2016-10" db="EMBL/GenBank/DDBJ databases">
        <authorList>
            <person name="Varghese N."/>
            <person name="Submissions S."/>
        </authorList>
    </citation>
    <scope>NUCLEOTIDE SEQUENCE [LARGE SCALE GENOMIC DNA]</scope>
    <source>
        <strain evidence="1 2">DSM 20586</strain>
    </source>
</reference>
<sequence>MSTSDDLIYTSSTGTVIKFDDVRAIRLGEGDVLRSHKWARNLGFRGYTGLARQAQEISIEVVVNDLDYADEMRKVFDYDTAVNKPGKLSLGGWSQHALVVESANDLWRPSTVAFTLTIGLLDGIWRKEKTVHIPPSGGFAGNGIGKGYPHGYPYGYSVQAPSQTIKLDGYLPSSIKLTVFGAVSAPSITIGGNVYKYGGDVPAGGYLVIDGATKTALVINENGDAKNALPELEIGLGEGCGTYAFEKLKPGTSRVDWNGSFGFDLTTYLEDCEVPWTL</sequence>
<dbReference type="RefSeq" id="WP_057001947.1">
    <property type="nucleotide sequence ID" value="NZ_CALJSN010000005.1"/>
</dbReference>
<name>A0AB38A4U7_9ACTN</name>
<dbReference type="EMBL" id="FNSH01000001">
    <property type="protein sequence ID" value="SEB43458.1"/>
    <property type="molecule type" value="Genomic_DNA"/>
</dbReference>
<protein>
    <recommendedName>
        <fullName evidence="3">Phage tail protein</fullName>
    </recommendedName>
</protein>
<gene>
    <name evidence="1" type="ORF">SAMN04489746_0209</name>
</gene>
<accession>A0AB38A4U7</accession>
<proteinExistence type="predicted"/>